<sequence>MKEAGLVASANTAKEVTYNPVPLAKAKEALPFSFQAPSFLPYTSSGDTKAVIRKGGASGKEQIVLNVKYNRSDGQDSRYVELTVANFEYSMQLVQQKLFDEAFTLSDGTQVYYKGIKEGGDEFATLTWKRGSMDYQLLYRNVRDQDNSAVKQALLQVANSMKA</sequence>
<gene>
    <name evidence="1" type="ORF">NK662_00835</name>
</gene>
<dbReference type="AlphaFoldDB" id="A0AA41X809"/>
<evidence type="ECO:0000313" key="1">
    <source>
        <dbReference type="EMBL" id="MCP8967081.1"/>
    </source>
</evidence>
<comment type="caution">
    <text evidence="1">The sequence shown here is derived from an EMBL/GenBank/DDBJ whole genome shotgun (WGS) entry which is preliminary data.</text>
</comment>
<dbReference type="EMBL" id="JANCLT010000001">
    <property type="protein sequence ID" value="MCP8967081.1"/>
    <property type="molecule type" value="Genomic_DNA"/>
</dbReference>
<evidence type="ECO:0000313" key="2">
    <source>
        <dbReference type="Proteomes" id="UP001156102"/>
    </source>
</evidence>
<proteinExistence type="predicted"/>
<name>A0AA41X809_9BACI</name>
<organism evidence="1 2">
    <name type="scientific">Ectobacillus ponti</name>
    <dbReference type="NCBI Taxonomy" id="2961894"/>
    <lineage>
        <taxon>Bacteria</taxon>
        <taxon>Bacillati</taxon>
        <taxon>Bacillota</taxon>
        <taxon>Bacilli</taxon>
        <taxon>Bacillales</taxon>
        <taxon>Bacillaceae</taxon>
        <taxon>Ectobacillus</taxon>
    </lineage>
</organism>
<keyword evidence="2" id="KW-1185">Reference proteome</keyword>
<dbReference type="Proteomes" id="UP001156102">
    <property type="component" value="Unassembled WGS sequence"/>
</dbReference>
<accession>A0AA41X809</accession>
<protein>
    <submittedName>
        <fullName evidence="1">DNA polymerase III subunit delta</fullName>
    </submittedName>
</protein>
<reference evidence="1" key="1">
    <citation type="submission" date="2022-07" db="EMBL/GenBank/DDBJ databases">
        <authorList>
            <person name="Li W.-J."/>
            <person name="Deng Q.-Q."/>
        </authorList>
    </citation>
    <scope>NUCLEOTIDE SEQUENCE</scope>
    <source>
        <strain evidence="1">SYSU M60031</strain>
    </source>
</reference>